<dbReference type="GO" id="GO:0003677">
    <property type="term" value="F:DNA binding"/>
    <property type="evidence" value="ECO:0007669"/>
    <property type="project" value="TreeGrafter"/>
</dbReference>
<keyword evidence="4 6" id="KW-0949">S-adenosyl-L-methionine</keyword>
<dbReference type="SUPFAM" id="SSF53335">
    <property type="entry name" value="S-adenosyl-L-methionine-dependent methyltransferases"/>
    <property type="match status" value="1"/>
</dbReference>
<dbReference type="GO" id="GO:0044027">
    <property type="term" value="P:negative regulation of gene expression via chromosomal CpG island methylation"/>
    <property type="evidence" value="ECO:0007669"/>
    <property type="project" value="TreeGrafter"/>
</dbReference>
<dbReference type="PANTHER" id="PTHR10629:SF52">
    <property type="entry name" value="DNA (CYTOSINE-5)-METHYLTRANSFERASE 1"/>
    <property type="match status" value="1"/>
</dbReference>
<evidence type="ECO:0000313" key="8">
    <source>
        <dbReference type="Proteomes" id="UP000218113"/>
    </source>
</evidence>
<dbReference type="Proteomes" id="UP000218113">
    <property type="component" value="Unassembled WGS sequence"/>
</dbReference>
<sequence>MPLVSLFQHIYKNRSKDDKWNLLLEFLRIVQGISPTIISVENVPQIMKYNIFQEFITELKNLDYFVSHQVVNCPEYGVPQNRKRMVLLASKLGPISLLPPTHTKENYINISSILKGLPQIGAGEVCETDPLHIASKLSELNLKRIRKSKPGGSWRDWEVELQLKCHQKKSGERYGSVYGRMSWDAPAPTITTQFHTYGTGRFGHPEQDRALTIREGALIQTFPLSYKFIREL</sequence>
<dbReference type="PANTHER" id="PTHR10629">
    <property type="entry name" value="CYTOSINE-SPECIFIC METHYLTRANSFERASE"/>
    <property type="match status" value="1"/>
</dbReference>
<dbReference type="Gene3D" id="3.90.120.10">
    <property type="entry name" value="DNA Methylase, subunit A, domain 2"/>
    <property type="match status" value="1"/>
</dbReference>
<keyword evidence="3 6" id="KW-0808">Transferase</keyword>
<dbReference type="EC" id="2.1.1.37" evidence="1"/>
<dbReference type="Gene3D" id="3.40.50.150">
    <property type="entry name" value="Vaccinia Virus protein VP39"/>
    <property type="match status" value="1"/>
</dbReference>
<comment type="caution">
    <text evidence="6">Lacks conserved residue(s) required for the propagation of feature annotation.</text>
</comment>
<reference evidence="8" key="1">
    <citation type="submission" date="2017-08" db="EMBL/GenBank/DDBJ databases">
        <title>A dynamic microbial community with high functional redundancy inhabits the cold, oxic subseafloor aquifer.</title>
        <authorList>
            <person name="Tully B.J."/>
            <person name="Wheat C.G."/>
            <person name="Glazer B.T."/>
            <person name="Huber J.A."/>
        </authorList>
    </citation>
    <scope>NUCLEOTIDE SEQUENCE [LARGE SCALE GENOMIC DNA]</scope>
</reference>
<dbReference type="AlphaFoldDB" id="A0A2A4T6D1"/>
<dbReference type="InterPro" id="IPR029063">
    <property type="entry name" value="SAM-dependent_MTases_sf"/>
</dbReference>
<evidence type="ECO:0000256" key="5">
    <source>
        <dbReference type="ARBA" id="ARBA00022747"/>
    </source>
</evidence>
<dbReference type="PROSITE" id="PS51679">
    <property type="entry name" value="SAM_MT_C5"/>
    <property type="match status" value="1"/>
</dbReference>
<dbReference type="InterPro" id="IPR001525">
    <property type="entry name" value="C5_MeTfrase"/>
</dbReference>
<evidence type="ECO:0000256" key="2">
    <source>
        <dbReference type="ARBA" id="ARBA00022603"/>
    </source>
</evidence>
<comment type="caution">
    <text evidence="7">The sequence shown here is derived from an EMBL/GenBank/DDBJ whole genome shotgun (WGS) entry which is preliminary data.</text>
</comment>
<protein>
    <recommendedName>
        <fullName evidence="1">DNA (cytosine-5-)-methyltransferase</fullName>
        <ecNumber evidence="1">2.1.1.37</ecNumber>
    </recommendedName>
</protein>
<accession>A0A2A4T6D1</accession>
<keyword evidence="5" id="KW-0680">Restriction system</keyword>
<dbReference type="InterPro" id="IPR050390">
    <property type="entry name" value="C5-Methyltransferase"/>
</dbReference>
<evidence type="ECO:0000256" key="6">
    <source>
        <dbReference type="PROSITE-ProRule" id="PRU01016"/>
    </source>
</evidence>
<evidence type="ECO:0000256" key="3">
    <source>
        <dbReference type="ARBA" id="ARBA00022679"/>
    </source>
</evidence>
<dbReference type="Pfam" id="PF00145">
    <property type="entry name" value="DNA_methylase"/>
    <property type="match status" value="1"/>
</dbReference>
<evidence type="ECO:0000256" key="4">
    <source>
        <dbReference type="ARBA" id="ARBA00022691"/>
    </source>
</evidence>
<comment type="similarity">
    <text evidence="6">Belongs to the class I-like SAM-binding methyltransferase superfamily. C5-methyltransferase family.</text>
</comment>
<name>A0A2A4T6D1_9DELT</name>
<evidence type="ECO:0000313" key="7">
    <source>
        <dbReference type="EMBL" id="PCI29088.1"/>
    </source>
</evidence>
<dbReference type="GO" id="GO:0032259">
    <property type="term" value="P:methylation"/>
    <property type="evidence" value="ECO:0007669"/>
    <property type="project" value="UniProtKB-KW"/>
</dbReference>
<organism evidence="7 8">
    <name type="scientific">SAR324 cluster bacterium</name>
    <dbReference type="NCBI Taxonomy" id="2024889"/>
    <lineage>
        <taxon>Bacteria</taxon>
        <taxon>Deltaproteobacteria</taxon>
        <taxon>SAR324 cluster</taxon>
    </lineage>
</organism>
<dbReference type="GO" id="GO:0009307">
    <property type="term" value="P:DNA restriction-modification system"/>
    <property type="evidence" value="ECO:0007669"/>
    <property type="project" value="UniProtKB-KW"/>
</dbReference>
<keyword evidence="2 6" id="KW-0489">Methyltransferase</keyword>
<dbReference type="GO" id="GO:0003886">
    <property type="term" value="F:DNA (cytosine-5-)-methyltransferase activity"/>
    <property type="evidence" value="ECO:0007669"/>
    <property type="project" value="UniProtKB-EC"/>
</dbReference>
<proteinExistence type="inferred from homology"/>
<evidence type="ECO:0000256" key="1">
    <source>
        <dbReference type="ARBA" id="ARBA00011975"/>
    </source>
</evidence>
<dbReference type="EMBL" id="NVSR01000020">
    <property type="protein sequence ID" value="PCI29088.1"/>
    <property type="molecule type" value="Genomic_DNA"/>
</dbReference>
<gene>
    <name evidence="7" type="ORF">COB67_04950</name>
</gene>